<sequence>MNFILSSLVLLWANCSKFTRSQPPYSEICKNLPDLKGTCLLYCFFDVYYHHGNERQTANEIAEYLTENGYVGHPLEVNVSYLELCLRFLQDSTNRCGIIVPIYDCIEKVIPQQTFQQFMMHINQQISGNAIHNGGAWNWQIPTSLISLCIYLLLLN</sequence>
<dbReference type="VEuPathDB" id="VectorBase:PARGI1_007359"/>
<evidence type="ECO:0000256" key="1">
    <source>
        <dbReference type="SAM" id="SignalP"/>
    </source>
</evidence>
<proteinExistence type="evidence at transcript level"/>
<name>Q0ZSS7_PHLAR</name>
<feature type="signal peptide" evidence="1">
    <location>
        <begin position="1"/>
        <end position="21"/>
    </location>
</feature>
<evidence type="ECO:0000313" key="2">
    <source>
        <dbReference type="EMBL" id="ABA12154.1"/>
    </source>
</evidence>
<accession>Q0ZSS7</accession>
<reference evidence="2" key="1">
    <citation type="submission" date="2005-07" db="EMBL/GenBank/DDBJ databases">
        <title>Comparative analysis of the salivary transcripts from sand fly vectors of visceral leishmaniasis.</title>
        <authorList>
            <person name="Anderson J."/>
            <person name="Oliveira F."/>
            <person name="Kamhawi S."/>
            <person name="Reynoso D."/>
            <person name="Seitz A."/>
            <person name="Lawyer P."/>
            <person name="Rowton E."/>
            <person name="MyPham V."/>
            <person name="Garfield M."/>
            <person name="Valenzuela J.G."/>
        </authorList>
    </citation>
    <scope>NUCLEOTIDE SEQUENCE</scope>
</reference>
<organism evidence="2">
    <name type="scientific">Phlebotomus argentipes</name>
    <name type="common">Phlebotomine sand fly</name>
    <dbReference type="NCBI Taxonomy" id="94469"/>
    <lineage>
        <taxon>Eukaryota</taxon>
        <taxon>Metazoa</taxon>
        <taxon>Ecdysozoa</taxon>
        <taxon>Arthropoda</taxon>
        <taxon>Hexapoda</taxon>
        <taxon>Insecta</taxon>
        <taxon>Pterygota</taxon>
        <taxon>Neoptera</taxon>
        <taxon>Endopterygota</taxon>
        <taxon>Diptera</taxon>
        <taxon>Nematocera</taxon>
        <taxon>Psychodoidea</taxon>
        <taxon>Psychodidae</taxon>
        <taxon>Phlebotomus</taxon>
        <taxon>Euphlebotomus</taxon>
    </lineage>
</organism>
<protein>
    <submittedName>
        <fullName evidence="2">15.5 kDa salivary protein SP124</fullName>
    </submittedName>
</protein>
<keyword evidence="1" id="KW-0732">Signal</keyword>
<dbReference type="EMBL" id="DQ136169">
    <property type="protein sequence ID" value="ABA12154.1"/>
    <property type="molecule type" value="mRNA"/>
</dbReference>
<dbReference type="AlphaFoldDB" id="Q0ZSS7"/>
<reference evidence="2" key="2">
    <citation type="journal article" date="2006" name="BMC Genomics">
        <title>Comparative salivary gland transcriptomics of sandfly vectors of visceral leishmaniasis.</title>
        <authorList>
            <person name="Anderson J.M."/>
            <person name="Oliveira F."/>
            <person name="Kamhawi S."/>
            <person name="Mans B.J."/>
            <person name="Reynoso D."/>
            <person name="Seitz A.E."/>
            <person name="Lawyer P."/>
            <person name="Garfield M."/>
            <person name="Pham M."/>
            <person name="Valenzuela J.G."/>
        </authorList>
    </citation>
    <scope>NUCLEOTIDE SEQUENCE</scope>
</reference>
<feature type="chain" id="PRO_5004179562" evidence="1">
    <location>
        <begin position="22"/>
        <end position="156"/>
    </location>
</feature>